<accession>A0A822ZRN1</accession>
<proteinExistence type="predicted"/>
<keyword evidence="2" id="KW-1185">Reference proteome</keyword>
<dbReference type="Proteomes" id="UP000607653">
    <property type="component" value="Unassembled WGS sequence"/>
</dbReference>
<dbReference type="EMBL" id="DUZY01000007">
    <property type="protein sequence ID" value="DAD46085.1"/>
    <property type="molecule type" value="Genomic_DNA"/>
</dbReference>
<gene>
    <name evidence="1" type="ORF">HUJ06_004315</name>
</gene>
<evidence type="ECO:0000313" key="1">
    <source>
        <dbReference type="EMBL" id="DAD46085.1"/>
    </source>
</evidence>
<reference evidence="1 2" key="1">
    <citation type="journal article" date="2020" name="Mol. Biol. Evol.">
        <title>Distinct Expression and Methylation Patterns for Genes with Different Fates following a Single Whole-Genome Duplication in Flowering Plants.</title>
        <authorList>
            <person name="Shi T."/>
            <person name="Rahmani R.S."/>
            <person name="Gugger P.F."/>
            <person name="Wang M."/>
            <person name="Li H."/>
            <person name="Zhang Y."/>
            <person name="Li Z."/>
            <person name="Wang Q."/>
            <person name="Van de Peer Y."/>
            <person name="Marchal K."/>
            <person name="Chen J."/>
        </authorList>
    </citation>
    <scope>NUCLEOTIDE SEQUENCE [LARGE SCALE GENOMIC DNA]</scope>
    <source>
        <tissue evidence="1">Leaf</tissue>
    </source>
</reference>
<sequence>MLDTYPILEFRHSIQRWLISDETHAYVPSFGTSFSLSFLF</sequence>
<dbReference type="AlphaFoldDB" id="A0A822ZRN1"/>
<evidence type="ECO:0000313" key="2">
    <source>
        <dbReference type="Proteomes" id="UP000607653"/>
    </source>
</evidence>
<organism evidence="1 2">
    <name type="scientific">Nelumbo nucifera</name>
    <name type="common">Sacred lotus</name>
    <dbReference type="NCBI Taxonomy" id="4432"/>
    <lineage>
        <taxon>Eukaryota</taxon>
        <taxon>Viridiplantae</taxon>
        <taxon>Streptophyta</taxon>
        <taxon>Embryophyta</taxon>
        <taxon>Tracheophyta</taxon>
        <taxon>Spermatophyta</taxon>
        <taxon>Magnoliopsida</taxon>
        <taxon>Proteales</taxon>
        <taxon>Nelumbonaceae</taxon>
        <taxon>Nelumbo</taxon>
    </lineage>
</organism>
<protein>
    <submittedName>
        <fullName evidence="1">Uncharacterized protein</fullName>
    </submittedName>
</protein>
<name>A0A822ZRN1_NELNU</name>
<comment type="caution">
    <text evidence="1">The sequence shown here is derived from an EMBL/GenBank/DDBJ whole genome shotgun (WGS) entry which is preliminary data.</text>
</comment>